<organism evidence="1 2">
    <name type="scientific">Uncinocarpus reesii (strain UAMH 1704)</name>
    <dbReference type="NCBI Taxonomy" id="336963"/>
    <lineage>
        <taxon>Eukaryota</taxon>
        <taxon>Fungi</taxon>
        <taxon>Dikarya</taxon>
        <taxon>Ascomycota</taxon>
        <taxon>Pezizomycotina</taxon>
        <taxon>Eurotiomycetes</taxon>
        <taxon>Eurotiomycetidae</taxon>
        <taxon>Onygenales</taxon>
        <taxon>Onygenaceae</taxon>
        <taxon>Uncinocarpus</taxon>
    </lineage>
</organism>
<accession>C4JN99</accession>
<dbReference type="OMA" id="EHKEPDY"/>
<dbReference type="RefSeq" id="XP_002544788.1">
    <property type="nucleotide sequence ID" value="XM_002544742.1"/>
</dbReference>
<protein>
    <recommendedName>
        <fullName evidence="3">Restriction endonuclease domain-containing protein</fullName>
    </recommendedName>
</protein>
<evidence type="ECO:0000313" key="2">
    <source>
        <dbReference type="Proteomes" id="UP000002058"/>
    </source>
</evidence>
<reference evidence="2" key="1">
    <citation type="journal article" date="2009" name="Genome Res.">
        <title>Comparative genomic analyses of the human fungal pathogens Coccidioides and their relatives.</title>
        <authorList>
            <person name="Sharpton T.J."/>
            <person name="Stajich J.E."/>
            <person name="Rounsley S.D."/>
            <person name="Gardner M.J."/>
            <person name="Wortman J.R."/>
            <person name="Jordar V.S."/>
            <person name="Maiti R."/>
            <person name="Kodira C.D."/>
            <person name="Neafsey D.E."/>
            <person name="Zeng Q."/>
            <person name="Hung C.-Y."/>
            <person name="McMahan C."/>
            <person name="Muszewska A."/>
            <person name="Grynberg M."/>
            <person name="Mandel M.A."/>
            <person name="Kellner E.M."/>
            <person name="Barker B.M."/>
            <person name="Galgiani J.N."/>
            <person name="Orbach M.J."/>
            <person name="Kirkland T.N."/>
            <person name="Cole G.T."/>
            <person name="Henn M.R."/>
            <person name="Birren B.W."/>
            <person name="Taylor J.W."/>
        </authorList>
    </citation>
    <scope>NUCLEOTIDE SEQUENCE [LARGE SCALE GENOMIC DNA]</scope>
    <source>
        <strain evidence="2">UAMH 1704</strain>
    </source>
</reference>
<dbReference type="OrthoDB" id="76567at2759"/>
<dbReference type="eggNOG" id="ENOG502T2PH">
    <property type="taxonomic scope" value="Eukaryota"/>
</dbReference>
<proteinExistence type="predicted"/>
<dbReference type="HOGENOM" id="CLU_058490_3_2_1"/>
<evidence type="ECO:0008006" key="3">
    <source>
        <dbReference type="Google" id="ProtNLM"/>
    </source>
</evidence>
<dbReference type="KEGG" id="ure:UREG_04305"/>
<dbReference type="GeneID" id="8437154"/>
<dbReference type="InParanoid" id="C4JN99"/>
<evidence type="ECO:0000313" key="1">
    <source>
        <dbReference type="EMBL" id="EEP79459.1"/>
    </source>
</evidence>
<dbReference type="EMBL" id="CH476616">
    <property type="protein sequence ID" value="EEP79459.1"/>
    <property type="molecule type" value="Genomic_DNA"/>
</dbReference>
<name>C4JN99_UNCRE</name>
<keyword evidence="2" id="KW-1185">Reference proteome</keyword>
<sequence>MAPKNVGVLLWQLQSGLGSRPRDSEAEAALDCLPPETLVCKYESPSQMEAAARSVDDGGYCVFLDVPERIVFNERRQMGIKRTEYFDKPAISIAKMVTRPHEVVTDWLIHEIQEKMRDMGMRYLTYLSNVGRAKIQHKEPDCALLPRNLPSGRTNEWPTLVVEIGKSESEVALDRDARNWIWKSGGDVKVAITAEVSRSKLTVRRYGRSGTRGVGVLQTITVNKSGQSPIRVTGDRLRIPFEDLFLRTPARNQGDFIFTETELQDWAEFVWEHF</sequence>
<gene>
    <name evidence="1" type="ORF">UREG_04305</name>
</gene>
<dbReference type="AlphaFoldDB" id="C4JN99"/>
<dbReference type="VEuPathDB" id="FungiDB:UREG_04305"/>
<dbReference type="Proteomes" id="UP000002058">
    <property type="component" value="Unassembled WGS sequence"/>
</dbReference>